<feature type="compositionally biased region" description="Basic and acidic residues" evidence="1">
    <location>
        <begin position="14"/>
        <end position="29"/>
    </location>
</feature>
<evidence type="ECO:0000313" key="2">
    <source>
        <dbReference type="EMBL" id="GAA0326054.1"/>
    </source>
</evidence>
<gene>
    <name evidence="2" type="ORF">GCM10010151_15000</name>
</gene>
<dbReference type="Proteomes" id="UP001501822">
    <property type="component" value="Unassembled WGS sequence"/>
</dbReference>
<evidence type="ECO:0008006" key="4">
    <source>
        <dbReference type="Google" id="ProtNLM"/>
    </source>
</evidence>
<feature type="region of interest" description="Disordered" evidence="1">
    <location>
        <begin position="1"/>
        <end position="29"/>
    </location>
</feature>
<dbReference type="SUPFAM" id="SSF50118">
    <property type="entry name" value="Cell growth inhibitor/plasmid maintenance toxic component"/>
    <property type="match status" value="1"/>
</dbReference>
<sequence>MTDWQVSTTPTTPDGEHTAERKPADRRTALVEQLRSASTVRLRRRIGEVDPMIMERIGAIVRRLLEV</sequence>
<comment type="caution">
    <text evidence="2">The sequence shown here is derived from an EMBL/GenBank/DDBJ whole genome shotgun (WGS) entry which is preliminary data.</text>
</comment>
<feature type="compositionally biased region" description="Polar residues" evidence="1">
    <location>
        <begin position="1"/>
        <end position="12"/>
    </location>
</feature>
<protein>
    <recommendedName>
        <fullName evidence="4">Type II toxin-antitoxin system PemK/MazF family toxin</fullName>
    </recommendedName>
</protein>
<evidence type="ECO:0000313" key="3">
    <source>
        <dbReference type="Proteomes" id="UP001501822"/>
    </source>
</evidence>
<accession>A0ABN0W5Q1</accession>
<keyword evidence="3" id="KW-1185">Reference proteome</keyword>
<name>A0ABN0W5Q1_9ACTN</name>
<dbReference type="InterPro" id="IPR011067">
    <property type="entry name" value="Plasmid_toxin/cell-grow_inhib"/>
</dbReference>
<organism evidence="2 3">
    <name type="scientific">Actinoallomurus spadix</name>
    <dbReference type="NCBI Taxonomy" id="79912"/>
    <lineage>
        <taxon>Bacteria</taxon>
        <taxon>Bacillati</taxon>
        <taxon>Actinomycetota</taxon>
        <taxon>Actinomycetes</taxon>
        <taxon>Streptosporangiales</taxon>
        <taxon>Thermomonosporaceae</taxon>
        <taxon>Actinoallomurus</taxon>
    </lineage>
</organism>
<reference evidence="2 3" key="1">
    <citation type="journal article" date="2019" name="Int. J. Syst. Evol. Microbiol.">
        <title>The Global Catalogue of Microorganisms (GCM) 10K type strain sequencing project: providing services to taxonomists for standard genome sequencing and annotation.</title>
        <authorList>
            <consortium name="The Broad Institute Genomics Platform"/>
            <consortium name="The Broad Institute Genome Sequencing Center for Infectious Disease"/>
            <person name="Wu L."/>
            <person name="Ma J."/>
        </authorList>
    </citation>
    <scope>NUCLEOTIDE SEQUENCE [LARGE SCALE GENOMIC DNA]</scope>
    <source>
        <strain evidence="2 3">JCM 3146</strain>
    </source>
</reference>
<evidence type="ECO:0000256" key="1">
    <source>
        <dbReference type="SAM" id="MobiDB-lite"/>
    </source>
</evidence>
<dbReference type="Gene3D" id="2.30.30.110">
    <property type="match status" value="1"/>
</dbReference>
<dbReference type="RefSeq" id="WP_252800443.1">
    <property type="nucleotide sequence ID" value="NZ_BAAABM010000009.1"/>
</dbReference>
<dbReference type="EMBL" id="BAAABM010000009">
    <property type="protein sequence ID" value="GAA0326054.1"/>
    <property type="molecule type" value="Genomic_DNA"/>
</dbReference>
<proteinExistence type="predicted"/>